<dbReference type="EMBL" id="GG666629">
    <property type="protein sequence ID" value="EEN47529.1"/>
    <property type="molecule type" value="Genomic_DNA"/>
</dbReference>
<dbReference type="PROSITE" id="PS50041">
    <property type="entry name" value="C_TYPE_LECTIN_2"/>
    <property type="match status" value="1"/>
</dbReference>
<name>C3ZIS8_BRAFL</name>
<dbReference type="SUPFAM" id="SSF56436">
    <property type="entry name" value="C-type lectin-like"/>
    <property type="match status" value="1"/>
</dbReference>
<dbReference type="InterPro" id="IPR050801">
    <property type="entry name" value="Ca-Dep_Lectins_ImmuneDev"/>
</dbReference>
<protein>
    <recommendedName>
        <fullName evidence="1">C-type lectin domain-containing protein</fullName>
    </recommendedName>
</protein>
<dbReference type="Pfam" id="PF00059">
    <property type="entry name" value="Lectin_C"/>
    <property type="match status" value="1"/>
</dbReference>
<dbReference type="AlphaFoldDB" id="C3ZIS8"/>
<evidence type="ECO:0000259" key="1">
    <source>
        <dbReference type="PROSITE" id="PS50041"/>
    </source>
</evidence>
<evidence type="ECO:0000313" key="2">
    <source>
        <dbReference type="EMBL" id="EEN47529.1"/>
    </source>
</evidence>
<dbReference type="PANTHER" id="PTHR22801:SF63">
    <property type="entry name" value="C-TYPE LECTIN DOMAIN-CONTAINING PROTEIN"/>
    <property type="match status" value="1"/>
</dbReference>
<accession>C3ZIS8</accession>
<dbReference type="InterPro" id="IPR016187">
    <property type="entry name" value="CTDL_fold"/>
</dbReference>
<dbReference type="SMART" id="SM00034">
    <property type="entry name" value="CLECT"/>
    <property type="match status" value="1"/>
</dbReference>
<feature type="domain" description="C-type lectin" evidence="1">
    <location>
        <begin position="17"/>
        <end position="138"/>
    </location>
</feature>
<sequence length="154" mass="17608">MFIVTGIAVCPLGYTGYGGACFKVFTERQTYSGARQVCADDGGFLAMPKNNGLFVFLWDLKNDIDPNLGPWIGLNDENRESEWMWEDGTVSNITADWSKWSDGEPNNANGVEDCVRYISLWQEWNDQACSIANTFFCQLDKGTSRIIYRYRWNR</sequence>
<reference evidence="2" key="1">
    <citation type="journal article" date="2008" name="Nature">
        <title>The amphioxus genome and the evolution of the chordate karyotype.</title>
        <authorList>
            <consortium name="US DOE Joint Genome Institute (JGI-PGF)"/>
            <person name="Putnam N.H."/>
            <person name="Butts T."/>
            <person name="Ferrier D.E.K."/>
            <person name="Furlong R.F."/>
            <person name="Hellsten U."/>
            <person name="Kawashima T."/>
            <person name="Robinson-Rechavi M."/>
            <person name="Shoguchi E."/>
            <person name="Terry A."/>
            <person name="Yu J.-K."/>
            <person name="Benito-Gutierrez E.L."/>
            <person name="Dubchak I."/>
            <person name="Garcia-Fernandez J."/>
            <person name="Gibson-Brown J.J."/>
            <person name="Grigoriev I.V."/>
            <person name="Horton A.C."/>
            <person name="de Jong P.J."/>
            <person name="Jurka J."/>
            <person name="Kapitonov V.V."/>
            <person name="Kohara Y."/>
            <person name="Kuroki Y."/>
            <person name="Lindquist E."/>
            <person name="Lucas S."/>
            <person name="Osoegawa K."/>
            <person name="Pennacchio L.A."/>
            <person name="Salamov A.A."/>
            <person name="Satou Y."/>
            <person name="Sauka-Spengler T."/>
            <person name="Schmutz J."/>
            <person name="Shin-I T."/>
            <person name="Toyoda A."/>
            <person name="Bronner-Fraser M."/>
            <person name="Fujiyama A."/>
            <person name="Holland L.Z."/>
            <person name="Holland P.W.H."/>
            <person name="Satoh N."/>
            <person name="Rokhsar D.S."/>
        </authorList>
    </citation>
    <scope>NUCLEOTIDE SEQUENCE [LARGE SCALE GENOMIC DNA]</scope>
    <source>
        <strain evidence="2">S238N-H82</strain>
        <tissue evidence="2">Testes</tissue>
    </source>
</reference>
<proteinExistence type="predicted"/>
<dbReference type="PANTHER" id="PTHR22801">
    <property type="entry name" value="LITHOSTATHINE"/>
    <property type="match status" value="1"/>
</dbReference>
<gene>
    <name evidence="2" type="ORF">BRAFLDRAFT_247247</name>
</gene>
<organism>
    <name type="scientific">Branchiostoma floridae</name>
    <name type="common">Florida lancelet</name>
    <name type="synonym">Amphioxus</name>
    <dbReference type="NCBI Taxonomy" id="7739"/>
    <lineage>
        <taxon>Eukaryota</taxon>
        <taxon>Metazoa</taxon>
        <taxon>Chordata</taxon>
        <taxon>Cephalochordata</taxon>
        <taxon>Leptocardii</taxon>
        <taxon>Amphioxiformes</taxon>
        <taxon>Branchiostomatidae</taxon>
        <taxon>Branchiostoma</taxon>
    </lineage>
</organism>
<dbReference type="InterPro" id="IPR016186">
    <property type="entry name" value="C-type_lectin-like/link_sf"/>
</dbReference>
<dbReference type="InParanoid" id="C3ZIS8"/>
<dbReference type="InterPro" id="IPR001304">
    <property type="entry name" value="C-type_lectin-like"/>
</dbReference>
<dbReference type="Gene3D" id="3.10.100.10">
    <property type="entry name" value="Mannose-Binding Protein A, subunit A"/>
    <property type="match status" value="1"/>
</dbReference>